<organism evidence="1 2">
    <name type="scientific">Methanobrevibacter arboriphilus</name>
    <dbReference type="NCBI Taxonomy" id="39441"/>
    <lineage>
        <taxon>Archaea</taxon>
        <taxon>Methanobacteriati</taxon>
        <taxon>Methanobacteriota</taxon>
        <taxon>Methanomada group</taxon>
        <taxon>Methanobacteria</taxon>
        <taxon>Methanobacteriales</taxon>
        <taxon>Methanobacteriaceae</taxon>
        <taxon>Methanobrevibacter</taxon>
    </lineage>
</organism>
<comment type="caution">
    <text evidence="1">The sequence shown here is derived from an EMBL/GenBank/DDBJ whole genome shotgun (WGS) entry which is preliminary data.</text>
</comment>
<sequence>MTTIKKTFALDKNIAKTIKQIALNKETTQTEIVNHYLKQGIENEPELNKEKTSLKESIGIFTAPEPFDSVKEIKKIRKGYNE</sequence>
<evidence type="ECO:0000313" key="2">
    <source>
        <dbReference type="Proteomes" id="UP000658733"/>
    </source>
</evidence>
<proteinExistence type="predicted"/>
<dbReference type="Proteomes" id="UP000658733">
    <property type="component" value="Unassembled WGS sequence"/>
</dbReference>
<gene>
    <name evidence="1" type="ORF">ISP01_10020</name>
</gene>
<dbReference type="EMBL" id="JADIIN010000083">
    <property type="protein sequence ID" value="MBF4469729.1"/>
    <property type="molecule type" value="Genomic_DNA"/>
</dbReference>
<dbReference type="AlphaFoldDB" id="A0A843AR83"/>
<evidence type="ECO:0000313" key="1">
    <source>
        <dbReference type="EMBL" id="MBF4469729.1"/>
    </source>
</evidence>
<protein>
    <submittedName>
        <fullName evidence="1">Uncharacterized protein</fullName>
    </submittedName>
</protein>
<reference evidence="1" key="1">
    <citation type="submission" date="2020-10" db="EMBL/GenBank/DDBJ databases">
        <title>Dehalococcoides mccartyi of a TCE/Cr reducing biochatode.</title>
        <authorList>
            <person name="Matturro B."/>
        </authorList>
    </citation>
    <scope>NUCLEOTIDE SEQUENCE</scope>
    <source>
        <strain evidence="1">Bin4</strain>
    </source>
</reference>
<accession>A0A843AR83</accession>
<name>A0A843AR83_METAZ</name>
<dbReference type="RefSeq" id="WP_278524394.1">
    <property type="nucleotide sequence ID" value="NZ_JADIIN010000083.1"/>
</dbReference>